<dbReference type="OrthoDB" id="2063054at2"/>
<feature type="transmembrane region" description="Helical" evidence="7">
    <location>
        <begin position="89"/>
        <end position="109"/>
    </location>
</feature>
<feature type="transmembrane region" description="Helical" evidence="7">
    <location>
        <begin position="21"/>
        <end position="43"/>
    </location>
</feature>
<keyword evidence="5 7" id="KW-1133">Transmembrane helix</keyword>
<dbReference type="GO" id="GO:0005886">
    <property type="term" value="C:plasma membrane"/>
    <property type="evidence" value="ECO:0007669"/>
    <property type="project" value="UniProtKB-SubCell"/>
</dbReference>
<dbReference type="InterPro" id="IPR035906">
    <property type="entry name" value="MetI-like_sf"/>
</dbReference>
<dbReference type="PROSITE" id="PS50928">
    <property type="entry name" value="ABC_TM1"/>
    <property type="match status" value="1"/>
</dbReference>
<sequence>MTTLPLVKRPRRRSGRDRQLSAGKGVYVALAVVVALSVFPLYWTLVAASRDNASLSQVPPALLPGSHLFTNLRRAFDQADMQLALVNSLIVAGTVTVCVVLTSTLAGFAFAKLRFPGRGPLLGSVVATMMVPTQLGIIPLYIMMANWLHWANHLQALIVPAAANAFGVFFMRQYLVTAIPDELLDAGRMDGCTTRGLYWHIALPAARPAMAVLGMLTFMASWNDFYWPKVVMTQQNPTVQLSLSELASGYIQDYSLVLTGALVSSLPIIAVFLLMGRHILDGIMQGAMKG</sequence>
<feature type="transmembrane region" description="Helical" evidence="7">
    <location>
        <begin position="121"/>
        <end position="142"/>
    </location>
</feature>
<dbReference type="Proteomes" id="UP000199323">
    <property type="component" value="Unassembled WGS sequence"/>
</dbReference>
<evidence type="ECO:0000256" key="5">
    <source>
        <dbReference type="ARBA" id="ARBA00022989"/>
    </source>
</evidence>
<dbReference type="PANTHER" id="PTHR43744">
    <property type="entry name" value="ABC TRANSPORTER PERMEASE PROTEIN MG189-RELATED-RELATED"/>
    <property type="match status" value="1"/>
</dbReference>
<feature type="transmembrane region" description="Helical" evidence="7">
    <location>
        <begin position="197"/>
        <end position="222"/>
    </location>
</feature>
<dbReference type="InterPro" id="IPR000515">
    <property type="entry name" value="MetI-like"/>
</dbReference>
<keyword evidence="4 7" id="KW-0812">Transmembrane</keyword>
<dbReference type="PANTHER" id="PTHR43744:SF12">
    <property type="entry name" value="ABC TRANSPORTER PERMEASE PROTEIN MG189-RELATED"/>
    <property type="match status" value="1"/>
</dbReference>
<name>A0A1I1XRL3_9ACTN</name>
<dbReference type="CDD" id="cd06261">
    <property type="entry name" value="TM_PBP2"/>
    <property type="match status" value="1"/>
</dbReference>
<evidence type="ECO:0000256" key="2">
    <source>
        <dbReference type="ARBA" id="ARBA00022448"/>
    </source>
</evidence>
<keyword evidence="3" id="KW-1003">Cell membrane</keyword>
<dbReference type="RefSeq" id="WP_093711616.1">
    <property type="nucleotide sequence ID" value="NZ_FONG01000001.1"/>
</dbReference>
<evidence type="ECO:0000259" key="8">
    <source>
        <dbReference type="PROSITE" id="PS50928"/>
    </source>
</evidence>
<accession>A0A1I1XRL3</accession>
<dbReference type="AlphaFoldDB" id="A0A1I1XRL3"/>
<dbReference type="STRING" id="380248.SAMN05216251_101504"/>
<evidence type="ECO:0000313" key="9">
    <source>
        <dbReference type="EMBL" id="SFE09955.1"/>
    </source>
</evidence>
<keyword evidence="10" id="KW-1185">Reference proteome</keyword>
<comment type="subcellular location">
    <subcellularLocation>
        <location evidence="1 7">Cell membrane</location>
        <topology evidence="1 7">Multi-pass membrane protein</topology>
    </subcellularLocation>
</comment>
<dbReference type="GO" id="GO:0055085">
    <property type="term" value="P:transmembrane transport"/>
    <property type="evidence" value="ECO:0007669"/>
    <property type="project" value="InterPro"/>
</dbReference>
<evidence type="ECO:0000313" key="10">
    <source>
        <dbReference type="Proteomes" id="UP000199323"/>
    </source>
</evidence>
<proteinExistence type="inferred from homology"/>
<gene>
    <name evidence="9" type="ORF">SAMN05216251_101504</name>
</gene>
<evidence type="ECO:0000256" key="3">
    <source>
        <dbReference type="ARBA" id="ARBA00022475"/>
    </source>
</evidence>
<comment type="similarity">
    <text evidence="7">Belongs to the binding-protein-dependent transport system permease family.</text>
</comment>
<evidence type="ECO:0000256" key="6">
    <source>
        <dbReference type="ARBA" id="ARBA00023136"/>
    </source>
</evidence>
<evidence type="ECO:0000256" key="1">
    <source>
        <dbReference type="ARBA" id="ARBA00004651"/>
    </source>
</evidence>
<feature type="domain" description="ABC transmembrane type-1" evidence="8">
    <location>
        <begin position="85"/>
        <end position="275"/>
    </location>
</feature>
<evidence type="ECO:0000256" key="7">
    <source>
        <dbReference type="RuleBase" id="RU363032"/>
    </source>
</evidence>
<feature type="transmembrane region" description="Helical" evidence="7">
    <location>
        <begin position="254"/>
        <end position="275"/>
    </location>
</feature>
<dbReference type="Pfam" id="PF00528">
    <property type="entry name" value="BPD_transp_1"/>
    <property type="match status" value="1"/>
</dbReference>
<keyword evidence="2 7" id="KW-0813">Transport</keyword>
<evidence type="ECO:0000256" key="4">
    <source>
        <dbReference type="ARBA" id="ARBA00022692"/>
    </source>
</evidence>
<organism evidence="9 10">
    <name type="scientific">Actinacidiphila alni</name>
    <dbReference type="NCBI Taxonomy" id="380248"/>
    <lineage>
        <taxon>Bacteria</taxon>
        <taxon>Bacillati</taxon>
        <taxon>Actinomycetota</taxon>
        <taxon>Actinomycetes</taxon>
        <taxon>Kitasatosporales</taxon>
        <taxon>Streptomycetaceae</taxon>
        <taxon>Actinacidiphila</taxon>
    </lineage>
</organism>
<dbReference type="EMBL" id="FONG01000001">
    <property type="protein sequence ID" value="SFE09955.1"/>
    <property type="molecule type" value="Genomic_DNA"/>
</dbReference>
<protein>
    <submittedName>
        <fullName evidence="9">Cellobiose transport system permease protein</fullName>
    </submittedName>
</protein>
<keyword evidence="6 7" id="KW-0472">Membrane</keyword>
<feature type="transmembrane region" description="Helical" evidence="7">
    <location>
        <begin position="154"/>
        <end position="176"/>
    </location>
</feature>
<dbReference type="Gene3D" id="1.10.3720.10">
    <property type="entry name" value="MetI-like"/>
    <property type="match status" value="1"/>
</dbReference>
<reference evidence="9 10" key="1">
    <citation type="submission" date="2016-10" db="EMBL/GenBank/DDBJ databases">
        <authorList>
            <person name="de Groot N.N."/>
        </authorList>
    </citation>
    <scope>NUCLEOTIDE SEQUENCE [LARGE SCALE GENOMIC DNA]</scope>
    <source>
        <strain evidence="9 10">CGMCC 4.3510</strain>
    </source>
</reference>
<dbReference type="SUPFAM" id="SSF161098">
    <property type="entry name" value="MetI-like"/>
    <property type="match status" value="1"/>
</dbReference>